<evidence type="ECO:0000313" key="3">
    <source>
        <dbReference type="EMBL" id="OTM00004.1"/>
    </source>
</evidence>
<feature type="chain" id="PRO_5030053546" evidence="1">
    <location>
        <begin position="21"/>
        <end position="652"/>
    </location>
</feature>
<dbReference type="EMBL" id="CP014019">
    <property type="protein sequence ID" value="AVF45399.1"/>
    <property type="molecule type" value="Genomic_DNA"/>
</dbReference>
<dbReference type="AlphaFoldDB" id="A0A2L1VJI7"/>
<dbReference type="EMBL" id="NGDO01000017">
    <property type="protein sequence ID" value="OTM00004.1"/>
    <property type="molecule type" value="Genomic_DNA"/>
</dbReference>
<dbReference type="Proteomes" id="UP000194767">
    <property type="component" value="Unassembled WGS sequence"/>
</dbReference>
<proteinExistence type="predicted"/>
<name>A0A2L1VJI7_ACINO</name>
<feature type="signal peptide" evidence="1">
    <location>
        <begin position="1"/>
        <end position="20"/>
    </location>
</feature>
<evidence type="ECO:0000313" key="5">
    <source>
        <dbReference type="Proteomes" id="UP000237921"/>
    </source>
</evidence>
<reference evidence="3 4" key="1">
    <citation type="submission" date="2017-05" db="EMBL/GenBank/DDBJ databases">
        <authorList>
            <person name="Kreiswirth B."/>
            <person name="Manca C."/>
            <person name="Chen L."/>
            <person name="Evans S."/>
            <person name="Fowler V."/>
            <person name="Patel R."/>
            <person name="Chambers H."/>
            <person name="Bonomo R."/>
            <person name="Paul V."/>
            <person name="Sankar J."/>
            <person name="Gaind R."/>
            <person name="Ray P."/>
            <person name="Gautam V."/>
            <person name="Biswal M."/>
            <person name="Datta S."/>
            <person name="Walia K."/>
            <person name="Adams M."/>
            <person name="Nelson K."/>
            <person name="Sutton G."/>
            <person name="Fouts D."/>
            <person name="Hujer K."/>
            <person name="Hujer A."/>
        </authorList>
    </citation>
    <scope>NUCLEOTIDE SEQUENCE [LARGE SCALE GENOMIC DNA]</scope>
    <source>
        <strain evidence="3 4">PR324</strain>
    </source>
</reference>
<reference evidence="2" key="2">
    <citation type="submission" date="2017-12" db="EMBL/GenBank/DDBJ databases">
        <title>FDA dAtabase for Regulatory Grade micrObial Sequences (FDA-ARGOS): Supporting development and validation of Infectious Disease Dx tests.</title>
        <authorList>
            <person name="Campos J."/>
            <person name="Goldberg B."/>
            <person name="Tallon L."/>
            <person name="Sadzewicz L."/>
            <person name="Sengamalay N."/>
            <person name="Ott S."/>
            <person name="Godinez A."/>
            <person name="Nagaraj S."/>
            <person name="Vavikolanu K."/>
            <person name="Aluvathingal J."/>
            <person name="Nadendla S."/>
            <person name="Nandy P."/>
            <person name="Hobson J."/>
            <person name="Sichtig H."/>
        </authorList>
    </citation>
    <scope>NUCLEOTIDE SEQUENCE</scope>
    <source>
        <strain evidence="2">FDAARGOS_129</strain>
    </source>
</reference>
<accession>A0A2L1VJI7</accession>
<evidence type="ECO:0000313" key="2">
    <source>
        <dbReference type="EMBL" id="AVF45399.1"/>
    </source>
</evidence>
<protein>
    <submittedName>
        <fullName evidence="2">Protein FilF</fullName>
    </submittedName>
</protein>
<evidence type="ECO:0000313" key="4">
    <source>
        <dbReference type="Proteomes" id="UP000194767"/>
    </source>
</evidence>
<evidence type="ECO:0000256" key="1">
    <source>
        <dbReference type="SAM" id="SignalP"/>
    </source>
</evidence>
<keyword evidence="1" id="KW-0732">Signal</keyword>
<sequence length="652" mass="70966">MNKKLFWPCALTTLAIMLNGCGGGSSTINEDPSSGSNNGNLSSGSCTPTTSNIGAVDTTCLQFALDYPIAGINFDCSSATNFHYATKFSGNAVIGSCKVGDTASFYIQSKDNKKVYLGNVNLDTVGKFTSVNSNTKQSNPIYLRILDLASGITGKTPVSLDKNDETIKVAIALVKIFQSIGVENGDNVIGDIQPTQLTDTKKDQLTKISQSITATEFQNGAYANILKPWLDLDQISDDEAYRLLVQTTNLSNAGVFQAFNLLLNSTVLQTYQVFNGCNRSTQQECFINTPNLRHSTDDLYLLSDRQGYTLGYGLQWKGDAIIAGTEGNQVVQNPYSLTSKVKPAKLNVYAQNNWLNPVSREVQSTTPLRLSFSNNPSEDLQIYQGKFFNDYAVAGTEAFYKYLTKLSTGNPQHYGLWRQNVDGDSYNGMLSIIKSSPISYLEQNVFKTLGNVKTGENYIFPLYATLTFNFSDTTIQPVNLGIVIDEHGDIRTDIKPNSTTTDMSGQCATVSDASLVDSNGVQQYRIGTTAATVNDPLNADQSVYVRMILSNTKFANIDGVMVGLTFAGVSPGPAKLNLFNLLANKVDSTSIDFDNNTPWYNQYAAAQASYNKLDKVTPTEDDKALAKRQLGTVTIKLADQSIPACKAIKIKS</sequence>
<dbReference type="RefSeq" id="WP_004710488.1">
    <property type="nucleotide sequence ID" value="NZ_BBSR01000016.1"/>
</dbReference>
<gene>
    <name evidence="2" type="ORF">AL533_13975</name>
    <name evidence="3" type="ORF">B9X58_03035</name>
</gene>
<reference evidence="5" key="3">
    <citation type="submission" date="2017-12" db="EMBL/GenBank/DDBJ databases">
        <title>FDA dAtabase for Regulatory Grade micrObial Sequences (FDA-ARGOS): Supporting development and validation of Infectious Disease Dx tests.</title>
        <authorList>
            <person name="Hoffmann M."/>
            <person name="Allard M."/>
            <person name="Evans P."/>
            <person name="Brown E."/>
            <person name="Tallon L."/>
            <person name="Sadzewicz L."/>
            <person name="Sengamalay N."/>
            <person name="Ott S."/>
            <person name="Godinez A."/>
            <person name="Nagaraj S."/>
            <person name="Vavikolanu K."/>
            <person name="Aluvathingal J."/>
            <person name="Nadendla S."/>
            <person name="Sichtig H."/>
        </authorList>
    </citation>
    <scope>NUCLEOTIDE SEQUENCE [LARGE SCALE GENOMIC DNA]</scope>
    <source>
        <strain evidence="5">FDAARGOS_129</strain>
    </source>
</reference>
<dbReference type="Proteomes" id="UP000237921">
    <property type="component" value="Chromosome"/>
</dbReference>
<organism evidence="2 5">
    <name type="scientific">Acinetobacter nosocomialis</name>
    <dbReference type="NCBI Taxonomy" id="106654"/>
    <lineage>
        <taxon>Bacteria</taxon>
        <taxon>Pseudomonadati</taxon>
        <taxon>Pseudomonadota</taxon>
        <taxon>Gammaproteobacteria</taxon>
        <taxon>Moraxellales</taxon>
        <taxon>Moraxellaceae</taxon>
        <taxon>Acinetobacter</taxon>
        <taxon>Acinetobacter calcoaceticus/baumannii complex</taxon>
    </lineage>
</organism>